<dbReference type="PANTHER" id="PTHR46016">
    <property type="entry name" value="ZINC FINGER, RING/FYVE/PHD-TYPE"/>
    <property type="match status" value="1"/>
</dbReference>
<keyword evidence="2 4" id="KW-0863">Zinc-finger</keyword>
<organism evidence="7 8">
    <name type="scientific">Cyanidium caldarium</name>
    <name type="common">Red alga</name>
    <dbReference type="NCBI Taxonomy" id="2771"/>
    <lineage>
        <taxon>Eukaryota</taxon>
        <taxon>Rhodophyta</taxon>
        <taxon>Bangiophyceae</taxon>
        <taxon>Cyanidiales</taxon>
        <taxon>Cyanidiaceae</taxon>
        <taxon>Cyanidium</taxon>
    </lineage>
</organism>
<dbReference type="InterPro" id="IPR017907">
    <property type="entry name" value="Znf_RING_CS"/>
</dbReference>
<dbReference type="InterPro" id="IPR051438">
    <property type="entry name" value="RNF_E3_ubiq-protein_ligase"/>
</dbReference>
<evidence type="ECO:0000256" key="2">
    <source>
        <dbReference type="ARBA" id="ARBA00022771"/>
    </source>
</evidence>
<keyword evidence="5" id="KW-0175">Coiled coil</keyword>
<gene>
    <name evidence="7" type="ORF">CDCA_CDCA08G2445</name>
</gene>
<evidence type="ECO:0000256" key="3">
    <source>
        <dbReference type="ARBA" id="ARBA00022833"/>
    </source>
</evidence>
<evidence type="ECO:0000256" key="1">
    <source>
        <dbReference type="ARBA" id="ARBA00022723"/>
    </source>
</evidence>
<dbReference type="SMART" id="SM00184">
    <property type="entry name" value="RING"/>
    <property type="match status" value="1"/>
</dbReference>
<dbReference type="Pfam" id="PF13920">
    <property type="entry name" value="zf-C3HC4_3"/>
    <property type="match status" value="1"/>
</dbReference>
<dbReference type="EMBL" id="JANCYW010000008">
    <property type="protein sequence ID" value="KAK4536420.1"/>
    <property type="molecule type" value="Genomic_DNA"/>
</dbReference>
<feature type="coiled-coil region" evidence="5">
    <location>
        <begin position="495"/>
        <end position="529"/>
    </location>
</feature>
<dbReference type="GO" id="GO:0008270">
    <property type="term" value="F:zinc ion binding"/>
    <property type="evidence" value="ECO:0007669"/>
    <property type="project" value="UniProtKB-KW"/>
</dbReference>
<reference evidence="7 8" key="1">
    <citation type="submission" date="2022-07" db="EMBL/GenBank/DDBJ databases">
        <title>Genome-wide signatures of adaptation to extreme environments.</title>
        <authorList>
            <person name="Cho C.H."/>
            <person name="Yoon H.S."/>
        </authorList>
    </citation>
    <scope>NUCLEOTIDE SEQUENCE [LARGE SCALE GENOMIC DNA]</scope>
    <source>
        <strain evidence="7 8">DBV 063 E5</strain>
    </source>
</reference>
<evidence type="ECO:0000313" key="7">
    <source>
        <dbReference type="EMBL" id="KAK4536420.1"/>
    </source>
</evidence>
<dbReference type="AlphaFoldDB" id="A0AAV9IVS7"/>
<keyword evidence="1" id="KW-0479">Metal-binding</keyword>
<evidence type="ECO:0000256" key="5">
    <source>
        <dbReference type="SAM" id="Coils"/>
    </source>
</evidence>
<dbReference type="Proteomes" id="UP001301350">
    <property type="component" value="Unassembled WGS sequence"/>
</dbReference>
<evidence type="ECO:0000313" key="8">
    <source>
        <dbReference type="Proteomes" id="UP001301350"/>
    </source>
</evidence>
<evidence type="ECO:0000256" key="4">
    <source>
        <dbReference type="PROSITE-ProRule" id="PRU00175"/>
    </source>
</evidence>
<comment type="caution">
    <text evidence="7">The sequence shown here is derived from an EMBL/GenBank/DDBJ whole genome shotgun (WGS) entry which is preliminary data.</text>
</comment>
<keyword evidence="3" id="KW-0862">Zinc</keyword>
<protein>
    <recommendedName>
        <fullName evidence="6">RING-type domain-containing protein</fullName>
    </recommendedName>
</protein>
<name>A0AAV9IVS7_CYACA</name>
<dbReference type="GO" id="GO:0006511">
    <property type="term" value="P:ubiquitin-dependent protein catabolic process"/>
    <property type="evidence" value="ECO:0007669"/>
    <property type="project" value="TreeGrafter"/>
</dbReference>
<dbReference type="Gene3D" id="3.30.40.10">
    <property type="entry name" value="Zinc/RING finger domain, C3HC4 (zinc finger)"/>
    <property type="match status" value="1"/>
</dbReference>
<dbReference type="GO" id="GO:0000209">
    <property type="term" value="P:protein polyubiquitination"/>
    <property type="evidence" value="ECO:0007669"/>
    <property type="project" value="TreeGrafter"/>
</dbReference>
<dbReference type="InterPro" id="IPR001841">
    <property type="entry name" value="Znf_RING"/>
</dbReference>
<dbReference type="GO" id="GO:0061630">
    <property type="term" value="F:ubiquitin protein ligase activity"/>
    <property type="evidence" value="ECO:0007669"/>
    <property type="project" value="TreeGrafter"/>
</dbReference>
<feature type="domain" description="RING-type" evidence="6">
    <location>
        <begin position="532"/>
        <end position="573"/>
    </location>
</feature>
<dbReference type="PROSITE" id="PS50089">
    <property type="entry name" value="ZF_RING_2"/>
    <property type="match status" value="1"/>
</dbReference>
<accession>A0AAV9IVS7</accession>
<dbReference type="PROSITE" id="PS00518">
    <property type="entry name" value="ZF_RING_1"/>
    <property type="match status" value="1"/>
</dbReference>
<dbReference type="SUPFAM" id="SSF57850">
    <property type="entry name" value="RING/U-box"/>
    <property type="match status" value="1"/>
</dbReference>
<evidence type="ECO:0000259" key="6">
    <source>
        <dbReference type="PROSITE" id="PS50089"/>
    </source>
</evidence>
<dbReference type="PANTHER" id="PTHR46016:SF1">
    <property type="entry name" value="RING-TYPE DOMAIN-CONTAINING PROTEIN"/>
    <property type="match status" value="1"/>
</dbReference>
<sequence>MLIAVRRQVIPAMFHLAIQSALKGVLPDAAGSISQWTLQTLLLFTADDAPHASLEADAFATGAWLQRTAVALTCYLRDRDAASLQVLLDQAVLPAKQGCGTATRCPTVTGPASRSLAVLGSCGDHADTCWEHQVDVCVASMLSICAALLQAAHLPETHRQELLARLARHACSAPSSPSHVRAAATVVSLARDRFIASLIRSIGRQGAVAVAAVRLQWMQTALPLGVVERHASLLVQTLCQYIKPLSLLRRDDALVLLADALESATFRDALTPPDIEAFLLVAVCALLQPDQADHRGHPLWQAAPGRILEAIAPRVLSSAYRTLLLTFVVRHRCAAAVPTVLTGGGRTAAADMVRVAVAYLRAASATGTAPAKNAMVDPPWPTTPESTHTRAVLSTMTRAAHQFLDTWAPSSSATDSPAPTRATTPAIERAHSLMAWTLSALCTVDVGNTLDVRFPADETWMTLVPSAVIGDTLSRVRVNTQQVLGAAVRQSDEAAQQHQHTIRALHHQIHALQQRLAQLERDHRNLEQATACVVCFEPLREPMALSPCGHVLCRACLQALLRGDATPACPTCRSAIAPDRVLPLHWL</sequence>
<dbReference type="InterPro" id="IPR013083">
    <property type="entry name" value="Znf_RING/FYVE/PHD"/>
</dbReference>
<proteinExistence type="predicted"/>
<keyword evidence="8" id="KW-1185">Reference proteome</keyword>